<dbReference type="FunFam" id="1.25.40.10:FF:000344">
    <property type="entry name" value="Pentatricopeptide repeat-containing protein"/>
    <property type="match status" value="1"/>
</dbReference>
<dbReference type="GO" id="GO:0003723">
    <property type="term" value="F:RNA binding"/>
    <property type="evidence" value="ECO:0007669"/>
    <property type="project" value="InterPro"/>
</dbReference>
<dbReference type="InterPro" id="IPR011990">
    <property type="entry name" value="TPR-like_helical_dom_sf"/>
</dbReference>
<feature type="repeat" description="PPR" evidence="2">
    <location>
        <begin position="279"/>
        <end position="313"/>
    </location>
</feature>
<dbReference type="InterPro" id="IPR032867">
    <property type="entry name" value="DYW_dom"/>
</dbReference>
<name>A0A8B7BTN3_PHODC</name>
<evidence type="ECO:0000256" key="1">
    <source>
        <dbReference type="ARBA" id="ARBA00022737"/>
    </source>
</evidence>
<evidence type="ECO:0000256" key="2">
    <source>
        <dbReference type="PROSITE-ProRule" id="PRU00708"/>
    </source>
</evidence>
<dbReference type="GO" id="GO:0008270">
    <property type="term" value="F:zinc ion binding"/>
    <property type="evidence" value="ECO:0007669"/>
    <property type="project" value="InterPro"/>
</dbReference>
<dbReference type="RefSeq" id="XP_008785055.2">
    <property type="nucleotide sequence ID" value="XM_008786833.3"/>
</dbReference>
<dbReference type="NCBIfam" id="TIGR00756">
    <property type="entry name" value="PPR"/>
    <property type="match status" value="5"/>
</dbReference>
<dbReference type="FunFam" id="1.25.40.10:FF:000158">
    <property type="entry name" value="pentatricopeptide repeat-containing protein At2g33680"/>
    <property type="match status" value="1"/>
</dbReference>
<organism evidence="4 5">
    <name type="scientific">Phoenix dactylifera</name>
    <name type="common">Date palm</name>
    <dbReference type="NCBI Taxonomy" id="42345"/>
    <lineage>
        <taxon>Eukaryota</taxon>
        <taxon>Viridiplantae</taxon>
        <taxon>Streptophyta</taxon>
        <taxon>Embryophyta</taxon>
        <taxon>Tracheophyta</taxon>
        <taxon>Spermatophyta</taxon>
        <taxon>Magnoliopsida</taxon>
        <taxon>Liliopsida</taxon>
        <taxon>Arecaceae</taxon>
        <taxon>Coryphoideae</taxon>
        <taxon>Phoeniceae</taxon>
        <taxon>Phoenix</taxon>
    </lineage>
</organism>
<evidence type="ECO:0000259" key="3">
    <source>
        <dbReference type="Pfam" id="PF14432"/>
    </source>
</evidence>
<feature type="repeat" description="PPR" evidence="2">
    <location>
        <begin position="76"/>
        <end position="110"/>
    </location>
</feature>
<dbReference type="Pfam" id="PF13041">
    <property type="entry name" value="PPR_2"/>
    <property type="match status" value="3"/>
</dbReference>
<accession>A0A8B7BTN3</accession>
<feature type="repeat" description="PPR" evidence="2">
    <location>
        <begin position="146"/>
        <end position="180"/>
    </location>
</feature>
<dbReference type="InterPro" id="IPR046960">
    <property type="entry name" value="PPR_At4g14850-like_plant"/>
</dbReference>
<dbReference type="PANTHER" id="PTHR47926:SF452">
    <property type="entry name" value="PENTATRICOPEPTIDE REPEAT-CONTAINING PROTEIN"/>
    <property type="match status" value="1"/>
</dbReference>
<dbReference type="OrthoDB" id="185373at2759"/>
<feature type="repeat" description="PPR" evidence="2">
    <location>
        <begin position="380"/>
        <end position="414"/>
    </location>
</feature>
<keyword evidence="1" id="KW-0677">Repeat</keyword>
<reference evidence="5" key="2">
    <citation type="submission" date="2025-08" db="UniProtKB">
        <authorList>
            <consortium name="RefSeq"/>
        </authorList>
    </citation>
    <scope>IDENTIFICATION</scope>
    <source>
        <tissue evidence="5">Young leaves</tissue>
    </source>
</reference>
<feature type="repeat" description="PPR" evidence="2">
    <location>
        <begin position="481"/>
        <end position="515"/>
    </location>
</feature>
<dbReference type="Proteomes" id="UP000228380">
    <property type="component" value="Chromosome 5"/>
</dbReference>
<dbReference type="AlphaFoldDB" id="A0A8B7BTN3"/>
<evidence type="ECO:0000313" key="5">
    <source>
        <dbReference type="RefSeq" id="XP_008785055.2"/>
    </source>
</evidence>
<dbReference type="PROSITE" id="PS51375">
    <property type="entry name" value="PPR"/>
    <property type="match status" value="5"/>
</dbReference>
<dbReference type="PANTHER" id="PTHR47926">
    <property type="entry name" value="PENTATRICOPEPTIDE REPEAT-CONTAINING PROTEIN"/>
    <property type="match status" value="1"/>
</dbReference>
<sequence>MATAFLHSFCNIFPQRLLDPQPHLLKQRTLSTSNDLKTKPPPKSSKASVARTLLSYIEAGRTEGALSLFESTKKPDTFLWNLMIRVYASSEFYQEAMDFYHRMQAAGMRADNFTFPFVIKSCTASSCFDEGLKVHGRLFKVGLDSDLFICNSLIGMYSKFGLVADAERVFDEMPIRDIVSWNSMIGGYVSNGEGWKSLICFKEMQAASGLQHDRYGIMSALAACSSEMSTKQGMEIHCHVIRHGLESDIKVQTSLLDMYCKCGEVFYAERLFKAMNQRNVVTWNALIGGYALNNQPHKAFACMVEMRADSIDPDAVTMVNLLPACAQARGISHGKAIHGLSIRKCFLPHLVLETALTDMYAKCGELRSAELLFDRMTEKSLVSWNAMIAAYGQNGRNMKALEVFLDLCNRHLEPDLFTISSIMPAYAELASLRYGKQIHSYVVKSKYGSNTLVLNGIIYMYARCGDLKTSREVFDRMMCKDIISWNTIIIGYGFHGHGKIALDLFSDMKSKGIQPNESTFVSVLTACSLSGLVDEGWMNFNSMQQEYNISPQIEHYGCMVDLLGRTGDLKEAVDFIGRMPLVPAARIWGSLLTASRNKNDIEMAELAAEKIFELEHDNTGCYVLLSSMYADAGRWSDVERVRYLMKEEGIQKTTARSLLELDGKTCSFINGDMSHDQSNIIHEVSDILSKGIGETANDSNFVLNPVEVEAKKTAMPKRHSVRLAVVFGLISTTVGSPILVRKNVRICNDCHHAIKLISRYSKRKIIIGDTRIYHHFTDGFCCCGDYW</sequence>
<gene>
    <name evidence="5" type="primary">LOC103703825</name>
</gene>
<dbReference type="KEGG" id="pda:103703825"/>
<dbReference type="GO" id="GO:0009451">
    <property type="term" value="P:RNA modification"/>
    <property type="evidence" value="ECO:0007669"/>
    <property type="project" value="InterPro"/>
</dbReference>
<dbReference type="Pfam" id="PF14432">
    <property type="entry name" value="DYW_deaminase"/>
    <property type="match status" value="1"/>
</dbReference>
<dbReference type="InterPro" id="IPR002885">
    <property type="entry name" value="PPR_rpt"/>
</dbReference>
<proteinExistence type="predicted"/>
<dbReference type="Gene3D" id="1.25.40.10">
    <property type="entry name" value="Tetratricopeptide repeat domain"/>
    <property type="match status" value="5"/>
</dbReference>
<reference evidence="4" key="1">
    <citation type="journal article" date="2019" name="Nat. Commun.">
        <title>Genome-wide association mapping of date palm fruit traits.</title>
        <authorList>
            <person name="Hazzouri K.M."/>
            <person name="Gros-Balthazard M."/>
            <person name="Flowers J.M."/>
            <person name="Copetti D."/>
            <person name="Lemansour A."/>
            <person name="Lebrun M."/>
            <person name="Masmoudi K."/>
            <person name="Ferrand S."/>
            <person name="Dhar M.I."/>
            <person name="Fresquez Z.A."/>
            <person name="Rosas U."/>
            <person name="Zhang J."/>
            <person name="Talag J."/>
            <person name="Lee S."/>
            <person name="Kudrna D."/>
            <person name="Powell R.F."/>
            <person name="Leitch I.J."/>
            <person name="Krueger R.R."/>
            <person name="Wing R.A."/>
            <person name="Amiri K.M.A."/>
            <person name="Purugganan M.D."/>
        </authorList>
    </citation>
    <scope>NUCLEOTIDE SEQUENCE [LARGE SCALE GENOMIC DNA]</scope>
    <source>
        <strain evidence="4">cv. Khalas</strain>
    </source>
</reference>
<dbReference type="Pfam" id="PF20431">
    <property type="entry name" value="E_motif"/>
    <property type="match status" value="1"/>
</dbReference>
<dbReference type="FunFam" id="1.25.40.10:FF:000073">
    <property type="entry name" value="Pentatricopeptide repeat-containing protein chloroplastic"/>
    <property type="match status" value="1"/>
</dbReference>
<protein>
    <submittedName>
        <fullName evidence="5">Pentatricopeptide repeat-containing protein At4g35130, chloroplastic</fullName>
    </submittedName>
</protein>
<dbReference type="GeneID" id="103703825"/>
<evidence type="ECO:0000313" key="4">
    <source>
        <dbReference type="Proteomes" id="UP000228380"/>
    </source>
</evidence>
<dbReference type="InterPro" id="IPR046848">
    <property type="entry name" value="E_motif"/>
</dbReference>
<dbReference type="FunFam" id="1.25.40.10:FF:000436">
    <property type="entry name" value="Pentatricopeptide repeat-containing protein At5g39350 family"/>
    <property type="match status" value="1"/>
</dbReference>
<feature type="domain" description="DYW" evidence="3">
    <location>
        <begin position="697"/>
        <end position="787"/>
    </location>
</feature>
<keyword evidence="4" id="KW-1185">Reference proteome</keyword>
<dbReference type="GO" id="GO:0099402">
    <property type="term" value="P:plant organ development"/>
    <property type="evidence" value="ECO:0007669"/>
    <property type="project" value="UniProtKB-ARBA"/>
</dbReference>
<dbReference type="Pfam" id="PF01535">
    <property type="entry name" value="PPR"/>
    <property type="match status" value="5"/>
</dbReference>